<dbReference type="AlphaFoldDB" id="A0AAW7ZFG7"/>
<dbReference type="InterPro" id="IPR011338">
    <property type="entry name" value="BamHI/BglII/BstY"/>
</dbReference>
<dbReference type="SUPFAM" id="SSF52980">
    <property type="entry name" value="Restriction endonuclease-like"/>
    <property type="match status" value="1"/>
</dbReference>
<name>A0AAW7ZFG7_9FIRM</name>
<comment type="caution">
    <text evidence="1">The sequence shown here is derived from an EMBL/GenBank/DDBJ whole genome shotgun (WGS) entry which is preliminary data.</text>
</comment>
<keyword evidence="1" id="KW-0540">Nuclease</keyword>
<dbReference type="GO" id="GO:0000287">
    <property type="term" value="F:magnesium ion binding"/>
    <property type="evidence" value="ECO:0007669"/>
    <property type="project" value="InterPro"/>
</dbReference>
<dbReference type="Proteomes" id="UP001172911">
    <property type="component" value="Unassembled WGS sequence"/>
</dbReference>
<keyword evidence="1" id="KW-0255">Endonuclease</keyword>
<gene>
    <name evidence="1" type="ORF">P6N53_11155</name>
</gene>
<reference evidence="1" key="1">
    <citation type="journal article" date="2023" name="J. Hazard. Mater.">
        <title>Anaerobic biodegradation of pyrene and benzo[a]pyrene by a new sulfate-reducing Desulforamulus aquiferis strain DSA.</title>
        <authorList>
            <person name="Zhang Z."/>
            <person name="Sun J."/>
            <person name="Gong X."/>
            <person name="Wang C."/>
            <person name="Wang H."/>
        </authorList>
    </citation>
    <scope>NUCLEOTIDE SEQUENCE</scope>
    <source>
        <strain evidence="1">DSA</strain>
    </source>
</reference>
<accession>A0AAW7ZFG7</accession>
<keyword evidence="1" id="KW-0378">Hydrolase</keyword>
<dbReference type="InterPro" id="IPR011335">
    <property type="entry name" value="Restrct_endonuc-II-like"/>
</dbReference>
<evidence type="ECO:0000313" key="1">
    <source>
        <dbReference type="EMBL" id="MDO7787776.1"/>
    </source>
</evidence>
<evidence type="ECO:0000313" key="2">
    <source>
        <dbReference type="Proteomes" id="UP001172911"/>
    </source>
</evidence>
<dbReference type="GO" id="GO:0009307">
    <property type="term" value="P:DNA restriction-modification system"/>
    <property type="evidence" value="ECO:0007669"/>
    <property type="project" value="InterPro"/>
</dbReference>
<keyword evidence="2" id="KW-1185">Reference proteome</keyword>
<dbReference type="Pfam" id="PF09195">
    <property type="entry name" value="Endonuc-BglII"/>
    <property type="match status" value="1"/>
</dbReference>
<sequence>MKLCIRKQSYRLANQIINPSTIEDIEELLTDNSIDMHSLSRSNFNDFLRNIFIDKGWQNNPSSFNEIINPFAKLEYIKDNVGLEVGFRHTSLIGYNLIKFQLSPQHNCYFINGGIYIVTTQNFQKHIKKKYNQNWTGAMSYEKVDRYLRHFKSTIKIPIYLIGIDVA</sequence>
<dbReference type="GO" id="GO:0009036">
    <property type="term" value="F:type II site-specific deoxyribonuclease activity"/>
    <property type="evidence" value="ECO:0007669"/>
    <property type="project" value="InterPro"/>
</dbReference>
<dbReference type="EMBL" id="JARPTC010000016">
    <property type="protein sequence ID" value="MDO7787776.1"/>
    <property type="molecule type" value="Genomic_DNA"/>
</dbReference>
<dbReference type="RefSeq" id="WP_304543101.1">
    <property type="nucleotide sequence ID" value="NZ_JARPTC010000016.1"/>
</dbReference>
<dbReference type="GO" id="GO:0003677">
    <property type="term" value="F:DNA binding"/>
    <property type="evidence" value="ECO:0007669"/>
    <property type="project" value="InterPro"/>
</dbReference>
<proteinExistence type="predicted"/>
<reference evidence="1" key="2">
    <citation type="submission" date="2023-03" db="EMBL/GenBank/DDBJ databases">
        <authorList>
            <person name="Zhang Z."/>
        </authorList>
    </citation>
    <scope>NUCLEOTIDE SEQUENCE</scope>
    <source>
        <strain evidence="1">DSA</strain>
    </source>
</reference>
<protein>
    <submittedName>
        <fullName evidence="1">BglII/BstYI family type II restriction endonuclease</fullName>
    </submittedName>
</protein>
<dbReference type="Gene3D" id="3.40.91.20">
    <property type="match status" value="1"/>
</dbReference>
<organism evidence="1 2">
    <name type="scientific">Desulforamulus aquiferis</name>
    <dbReference type="NCBI Taxonomy" id="1397668"/>
    <lineage>
        <taxon>Bacteria</taxon>
        <taxon>Bacillati</taxon>
        <taxon>Bacillota</taxon>
        <taxon>Clostridia</taxon>
        <taxon>Eubacteriales</taxon>
        <taxon>Peptococcaceae</taxon>
        <taxon>Desulforamulus</taxon>
    </lineage>
</organism>
<dbReference type="InterPro" id="IPR015278">
    <property type="entry name" value="BglII-like"/>
</dbReference>